<dbReference type="RefSeq" id="WP_114847418.1">
    <property type="nucleotide sequence ID" value="NZ_JBHSPE010000016.1"/>
</dbReference>
<reference evidence="1 2" key="1">
    <citation type="submission" date="2018-07" db="EMBL/GenBank/DDBJ databases">
        <title>Dyella tabacisoli L4-6T, whole genome shotgun sequence.</title>
        <authorList>
            <person name="Zhou X.-K."/>
            <person name="Li W.-J."/>
            <person name="Duan Y.-Q."/>
        </authorList>
    </citation>
    <scope>NUCLEOTIDE SEQUENCE [LARGE SCALE GENOMIC DNA]</scope>
    <source>
        <strain evidence="1 2">L4-6</strain>
    </source>
</reference>
<dbReference type="EMBL" id="QQAH01000025">
    <property type="protein sequence ID" value="RDD79777.1"/>
    <property type="molecule type" value="Genomic_DNA"/>
</dbReference>
<evidence type="ECO:0000313" key="1">
    <source>
        <dbReference type="EMBL" id="RDD79777.1"/>
    </source>
</evidence>
<sequence length="113" mass="13080">MTEVNTMREDLKERLFRFLLPIQTERYVDHRAFEDVISRADDAARLLKSYELVPKALLNDLHATSKVLRAEALHIKSETGAMLKMAERLEYVFDLILLGESLEDRIPGVPRII</sequence>
<accession>A0A369UH24</accession>
<dbReference type="Proteomes" id="UP000253782">
    <property type="component" value="Unassembled WGS sequence"/>
</dbReference>
<proteinExistence type="predicted"/>
<comment type="caution">
    <text evidence="1">The sequence shown here is derived from an EMBL/GenBank/DDBJ whole genome shotgun (WGS) entry which is preliminary data.</text>
</comment>
<dbReference type="AlphaFoldDB" id="A0A369UH24"/>
<gene>
    <name evidence="1" type="ORF">DVJ77_20590</name>
</gene>
<organism evidence="1 2">
    <name type="scientific">Dyella tabacisoli</name>
    <dbReference type="NCBI Taxonomy" id="2282381"/>
    <lineage>
        <taxon>Bacteria</taxon>
        <taxon>Pseudomonadati</taxon>
        <taxon>Pseudomonadota</taxon>
        <taxon>Gammaproteobacteria</taxon>
        <taxon>Lysobacterales</taxon>
        <taxon>Rhodanobacteraceae</taxon>
        <taxon>Dyella</taxon>
    </lineage>
</organism>
<evidence type="ECO:0000313" key="2">
    <source>
        <dbReference type="Proteomes" id="UP000253782"/>
    </source>
</evidence>
<dbReference type="OrthoDB" id="6563914at2"/>
<keyword evidence="2" id="KW-1185">Reference proteome</keyword>
<protein>
    <submittedName>
        <fullName evidence="1">Uncharacterized protein</fullName>
    </submittedName>
</protein>
<name>A0A369UH24_9GAMM</name>